<sequence>MKRELFFLVLIAFILIVFVETRKYMTKKVEPFTNDIVASEPVQLVNMGSVPGKAFEFLKAKNQTNATPSCIEPLLNRMNDFLKDYTAPSQDPSSQLLLQSVKADLQRLQDELKSARADPVYVIQLRKRDLYMIQSNFNRLAGVTEGFQSSQCSLDSVVRVIDNTKDLIIKIKQQNIPITSDINKIQPQFDEAYKCLKNLYNINSTAISVTDFDSLVSVKKDLSDLVLANNPDPPEYTEFIQMIVSSPTMPEFSSYSNICQKGGVALITRDLKETIIDSLINNVPFTDDDFAIYKNILQASANCMNMLQPATNTSVSSSITSIDNLITSTTDISKKYNDMGIPLGGVTGSSGPTGSALSSTGAAGSPLSSTGATGSPLSSTGATGSPLSSTGAAGNPLSSMGAAGNALSNMGNIAGALSNTGPIGSVLSNMSGIGSILSNTGPIGSVLSNMGGYTRTNYWNTLLNTGPTGSNRNTSSNMGGATGSGPTGSGSTGSGSTGSGSTGSVSGLPGVTSSQNVTLAQVKELVSRIDAEILRLS</sequence>
<feature type="region of interest" description="Disordered" evidence="1">
    <location>
        <begin position="464"/>
        <end position="512"/>
    </location>
</feature>
<feature type="region of interest" description="Disordered" evidence="1">
    <location>
        <begin position="350"/>
        <end position="393"/>
    </location>
</feature>
<dbReference type="AlphaFoldDB" id="A0A6C0DBC5"/>
<feature type="compositionally biased region" description="Polar residues" evidence="1">
    <location>
        <begin position="464"/>
        <end position="478"/>
    </location>
</feature>
<proteinExistence type="predicted"/>
<evidence type="ECO:0000256" key="1">
    <source>
        <dbReference type="SAM" id="MobiDB-lite"/>
    </source>
</evidence>
<name>A0A6C0DBC5_9ZZZZ</name>
<feature type="compositionally biased region" description="Polar residues" evidence="1">
    <location>
        <begin position="377"/>
        <end position="393"/>
    </location>
</feature>
<feature type="compositionally biased region" description="Low complexity" evidence="1">
    <location>
        <begin position="502"/>
        <end position="512"/>
    </location>
</feature>
<reference evidence="2" key="1">
    <citation type="journal article" date="2020" name="Nature">
        <title>Giant virus diversity and host interactions through global metagenomics.</title>
        <authorList>
            <person name="Schulz F."/>
            <person name="Roux S."/>
            <person name="Paez-Espino D."/>
            <person name="Jungbluth S."/>
            <person name="Walsh D.A."/>
            <person name="Denef V.J."/>
            <person name="McMahon K.D."/>
            <person name="Konstantinidis K.T."/>
            <person name="Eloe-Fadrosh E.A."/>
            <person name="Kyrpides N.C."/>
            <person name="Woyke T."/>
        </authorList>
    </citation>
    <scope>NUCLEOTIDE SEQUENCE</scope>
    <source>
        <strain evidence="2">GVMAG-M-3300023174-137</strain>
    </source>
</reference>
<accession>A0A6C0DBC5</accession>
<organism evidence="2">
    <name type="scientific">viral metagenome</name>
    <dbReference type="NCBI Taxonomy" id="1070528"/>
    <lineage>
        <taxon>unclassified sequences</taxon>
        <taxon>metagenomes</taxon>
        <taxon>organismal metagenomes</taxon>
    </lineage>
</organism>
<dbReference type="EMBL" id="MN739580">
    <property type="protein sequence ID" value="QHT14178.1"/>
    <property type="molecule type" value="Genomic_DNA"/>
</dbReference>
<feature type="compositionally biased region" description="Gly residues" evidence="1">
    <location>
        <begin position="480"/>
        <end position="501"/>
    </location>
</feature>
<feature type="compositionally biased region" description="Low complexity" evidence="1">
    <location>
        <begin position="350"/>
        <end position="376"/>
    </location>
</feature>
<evidence type="ECO:0000313" key="2">
    <source>
        <dbReference type="EMBL" id="QHT14178.1"/>
    </source>
</evidence>
<protein>
    <submittedName>
        <fullName evidence="2">Uncharacterized protein</fullName>
    </submittedName>
</protein>